<evidence type="ECO:0000313" key="2">
    <source>
        <dbReference type="Proteomes" id="UP000319143"/>
    </source>
</evidence>
<proteinExistence type="predicted"/>
<dbReference type="OrthoDB" id="5487375at2"/>
<comment type="caution">
    <text evidence="1">The sequence shown here is derived from an EMBL/GenBank/DDBJ whole genome shotgun (WGS) entry which is preliminary data.</text>
</comment>
<dbReference type="EMBL" id="SJPV01000002">
    <property type="protein sequence ID" value="TWU40421.1"/>
    <property type="molecule type" value="Genomic_DNA"/>
</dbReference>
<organism evidence="1 2">
    <name type="scientific">Novipirellula artificiosorum</name>
    <dbReference type="NCBI Taxonomy" id="2528016"/>
    <lineage>
        <taxon>Bacteria</taxon>
        <taxon>Pseudomonadati</taxon>
        <taxon>Planctomycetota</taxon>
        <taxon>Planctomycetia</taxon>
        <taxon>Pirellulales</taxon>
        <taxon>Pirellulaceae</taxon>
        <taxon>Novipirellula</taxon>
    </lineage>
</organism>
<accession>A0A5C6DYD9</accession>
<dbReference type="Proteomes" id="UP000319143">
    <property type="component" value="Unassembled WGS sequence"/>
</dbReference>
<protein>
    <submittedName>
        <fullName evidence="1">Uncharacterized protein</fullName>
    </submittedName>
</protein>
<dbReference type="AlphaFoldDB" id="A0A5C6DYD9"/>
<keyword evidence="2" id="KW-1185">Reference proteome</keyword>
<gene>
    <name evidence="1" type="ORF">Poly41_12530</name>
</gene>
<evidence type="ECO:0000313" key="1">
    <source>
        <dbReference type="EMBL" id="TWU40421.1"/>
    </source>
</evidence>
<reference evidence="1 2" key="1">
    <citation type="submission" date="2019-02" db="EMBL/GenBank/DDBJ databases">
        <title>Deep-cultivation of Planctomycetes and their phenomic and genomic characterization uncovers novel biology.</title>
        <authorList>
            <person name="Wiegand S."/>
            <person name="Jogler M."/>
            <person name="Boedeker C."/>
            <person name="Pinto D."/>
            <person name="Vollmers J."/>
            <person name="Rivas-Marin E."/>
            <person name="Kohn T."/>
            <person name="Peeters S.H."/>
            <person name="Heuer A."/>
            <person name="Rast P."/>
            <person name="Oberbeckmann S."/>
            <person name="Bunk B."/>
            <person name="Jeske O."/>
            <person name="Meyerdierks A."/>
            <person name="Storesund J.E."/>
            <person name="Kallscheuer N."/>
            <person name="Luecker S."/>
            <person name="Lage O.M."/>
            <person name="Pohl T."/>
            <person name="Merkel B.J."/>
            <person name="Hornburger P."/>
            <person name="Mueller R.-W."/>
            <person name="Bruemmer F."/>
            <person name="Labrenz M."/>
            <person name="Spormann A.M."/>
            <person name="Op Den Camp H."/>
            <person name="Overmann J."/>
            <person name="Amann R."/>
            <person name="Jetten M.S.M."/>
            <person name="Mascher T."/>
            <person name="Medema M.H."/>
            <person name="Devos D.P."/>
            <person name="Kaster A.-K."/>
            <person name="Ovreas L."/>
            <person name="Rohde M."/>
            <person name="Galperin M.Y."/>
            <person name="Jogler C."/>
        </authorList>
    </citation>
    <scope>NUCLEOTIDE SEQUENCE [LARGE SCALE GENOMIC DNA]</scope>
    <source>
        <strain evidence="1 2">Poly41</strain>
    </source>
</reference>
<dbReference type="RefSeq" id="WP_146525046.1">
    <property type="nucleotide sequence ID" value="NZ_SJPV01000002.1"/>
</dbReference>
<sequence>MLLGTSDEVHYVPTRSLNLDGPLSNNQLRENFDSVRFFHEGVATYIERRFFSDPSLAAQRLAAAVLMRREDANFDRLVDNDRLRQEHEPMLVYELGEVFAAAIVRKFGDESIGKLARTFANKQHSEGLNGVALWRSVFQASGYSLNEAVDEHYQLLGEAAELHAETTELLVELHPVVEQEGDTIRLSVDVTPPDGWKVVVRFRASRSAADDECWQQTLKNGFVVTLANRFVSRTAWYLVGYQKDEKSPIFQSWQSVRF</sequence>
<name>A0A5C6DYD9_9BACT</name>